<organism evidence="1 2">
    <name type="scientific">Streptosporangium jomthongense</name>
    <dbReference type="NCBI Taxonomy" id="1193683"/>
    <lineage>
        <taxon>Bacteria</taxon>
        <taxon>Bacillati</taxon>
        <taxon>Actinomycetota</taxon>
        <taxon>Actinomycetes</taxon>
        <taxon>Streptosporangiales</taxon>
        <taxon>Streptosporangiaceae</taxon>
        <taxon>Streptosporangium</taxon>
    </lineage>
</organism>
<evidence type="ECO:0000313" key="1">
    <source>
        <dbReference type="EMBL" id="MFC3983494.1"/>
    </source>
</evidence>
<keyword evidence="2" id="KW-1185">Reference proteome</keyword>
<comment type="caution">
    <text evidence="1">The sequence shown here is derived from an EMBL/GenBank/DDBJ whole genome shotgun (WGS) entry which is preliminary data.</text>
</comment>
<evidence type="ECO:0000313" key="2">
    <source>
        <dbReference type="Proteomes" id="UP001595698"/>
    </source>
</evidence>
<proteinExistence type="predicted"/>
<sequence>MPTARIASGHTAPGQGWQAYGPNGIYIDVDTTAAHFTGAPVYVTSIGSTGGNQWSLVGPSAVYDATASKFRVYVQWKDSRPLTPAIAQQYGWYINWIGYDNP</sequence>
<protein>
    <submittedName>
        <fullName evidence="1">Uncharacterized protein</fullName>
    </submittedName>
</protein>
<gene>
    <name evidence="1" type="ORF">ACFOYY_25430</name>
</gene>
<dbReference type="EMBL" id="JBHSBC010000031">
    <property type="protein sequence ID" value="MFC3983494.1"/>
    <property type="molecule type" value="Genomic_DNA"/>
</dbReference>
<reference evidence="2" key="1">
    <citation type="journal article" date="2019" name="Int. J. Syst. Evol. Microbiol.">
        <title>The Global Catalogue of Microorganisms (GCM) 10K type strain sequencing project: providing services to taxonomists for standard genome sequencing and annotation.</title>
        <authorList>
            <consortium name="The Broad Institute Genomics Platform"/>
            <consortium name="The Broad Institute Genome Sequencing Center for Infectious Disease"/>
            <person name="Wu L."/>
            <person name="Ma J."/>
        </authorList>
    </citation>
    <scope>NUCLEOTIDE SEQUENCE [LARGE SCALE GENOMIC DNA]</scope>
    <source>
        <strain evidence="2">TBRC 7912</strain>
    </source>
</reference>
<dbReference type="RefSeq" id="WP_352012354.1">
    <property type="nucleotide sequence ID" value="NZ_JBHSBC010000031.1"/>
</dbReference>
<name>A0ABV8F6N6_9ACTN</name>
<accession>A0ABV8F6N6</accession>
<dbReference type="Proteomes" id="UP001595698">
    <property type="component" value="Unassembled WGS sequence"/>
</dbReference>